<dbReference type="AlphaFoldDB" id="A0AAD7DZJ7"/>
<dbReference type="SUPFAM" id="SSF57701">
    <property type="entry name" value="Zn2/Cys6 DNA-binding domain"/>
    <property type="match status" value="1"/>
</dbReference>
<dbReference type="Proteomes" id="UP001215598">
    <property type="component" value="Unassembled WGS sequence"/>
</dbReference>
<dbReference type="GO" id="GO:0000981">
    <property type="term" value="F:DNA-binding transcription factor activity, RNA polymerase II-specific"/>
    <property type="evidence" value="ECO:0007669"/>
    <property type="project" value="InterPro"/>
</dbReference>
<reference evidence="2" key="1">
    <citation type="submission" date="2023-03" db="EMBL/GenBank/DDBJ databases">
        <title>Massive genome expansion in bonnet fungi (Mycena s.s.) driven by repeated elements and novel gene families across ecological guilds.</title>
        <authorList>
            <consortium name="Lawrence Berkeley National Laboratory"/>
            <person name="Harder C.B."/>
            <person name="Miyauchi S."/>
            <person name="Viragh M."/>
            <person name="Kuo A."/>
            <person name="Thoen E."/>
            <person name="Andreopoulos B."/>
            <person name="Lu D."/>
            <person name="Skrede I."/>
            <person name="Drula E."/>
            <person name="Henrissat B."/>
            <person name="Morin E."/>
            <person name="Kohler A."/>
            <person name="Barry K."/>
            <person name="LaButti K."/>
            <person name="Morin E."/>
            <person name="Salamov A."/>
            <person name="Lipzen A."/>
            <person name="Mereny Z."/>
            <person name="Hegedus B."/>
            <person name="Baldrian P."/>
            <person name="Stursova M."/>
            <person name="Weitz H."/>
            <person name="Taylor A."/>
            <person name="Grigoriev I.V."/>
            <person name="Nagy L.G."/>
            <person name="Martin F."/>
            <person name="Kauserud H."/>
        </authorList>
    </citation>
    <scope>NUCLEOTIDE SEQUENCE</scope>
    <source>
        <strain evidence="2">CBHHK182m</strain>
    </source>
</reference>
<keyword evidence="3" id="KW-1185">Reference proteome</keyword>
<dbReference type="SMART" id="SM00066">
    <property type="entry name" value="GAL4"/>
    <property type="match status" value="1"/>
</dbReference>
<dbReference type="Pfam" id="PF00172">
    <property type="entry name" value="Zn_clus"/>
    <property type="match status" value="1"/>
</dbReference>
<feature type="domain" description="Zn(2)-C6 fungal-type" evidence="1">
    <location>
        <begin position="11"/>
        <end position="42"/>
    </location>
</feature>
<evidence type="ECO:0000313" key="3">
    <source>
        <dbReference type="Proteomes" id="UP001215598"/>
    </source>
</evidence>
<dbReference type="InterPro" id="IPR036864">
    <property type="entry name" value="Zn2-C6_fun-type_DNA-bd_sf"/>
</dbReference>
<sequence>MAPKSEQRKSSCKACHQRRVRCDGQTPCGSCSRARKPLTCEYSAPKSPEASRPVHRGTACLFCR</sequence>
<name>A0AAD7DZJ7_9AGAR</name>
<dbReference type="EMBL" id="JARKIB010000502">
    <property type="protein sequence ID" value="KAJ7703415.1"/>
    <property type="molecule type" value="Genomic_DNA"/>
</dbReference>
<dbReference type="Gene3D" id="4.10.240.10">
    <property type="entry name" value="Zn(2)-C6 fungal-type DNA-binding domain"/>
    <property type="match status" value="1"/>
</dbReference>
<comment type="caution">
    <text evidence="2">The sequence shown here is derived from an EMBL/GenBank/DDBJ whole genome shotgun (WGS) entry which is preliminary data.</text>
</comment>
<organism evidence="2 3">
    <name type="scientific">Mycena metata</name>
    <dbReference type="NCBI Taxonomy" id="1033252"/>
    <lineage>
        <taxon>Eukaryota</taxon>
        <taxon>Fungi</taxon>
        <taxon>Dikarya</taxon>
        <taxon>Basidiomycota</taxon>
        <taxon>Agaricomycotina</taxon>
        <taxon>Agaricomycetes</taxon>
        <taxon>Agaricomycetidae</taxon>
        <taxon>Agaricales</taxon>
        <taxon>Marasmiineae</taxon>
        <taxon>Mycenaceae</taxon>
        <taxon>Mycena</taxon>
    </lineage>
</organism>
<gene>
    <name evidence="2" type="ORF">B0H16DRAFT_1638759</name>
</gene>
<dbReference type="InterPro" id="IPR001138">
    <property type="entry name" value="Zn2Cys6_DnaBD"/>
</dbReference>
<protein>
    <recommendedName>
        <fullName evidence="1">Zn(2)-C6 fungal-type domain-containing protein</fullName>
    </recommendedName>
</protein>
<accession>A0AAD7DZJ7</accession>
<dbReference type="PROSITE" id="PS00463">
    <property type="entry name" value="ZN2_CY6_FUNGAL_1"/>
    <property type="match status" value="1"/>
</dbReference>
<dbReference type="PROSITE" id="PS50048">
    <property type="entry name" value="ZN2_CY6_FUNGAL_2"/>
    <property type="match status" value="1"/>
</dbReference>
<proteinExistence type="predicted"/>
<dbReference type="GO" id="GO:0008270">
    <property type="term" value="F:zinc ion binding"/>
    <property type="evidence" value="ECO:0007669"/>
    <property type="project" value="InterPro"/>
</dbReference>
<evidence type="ECO:0000259" key="1">
    <source>
        <dbReference type="PROSITE" id="PS50048"/>
    </source>
</evidence>
<evidence type="ECO:0000313" key="2">
    <source>
        <dbReference type="EMBL" id="KAJ7703415.1"/>
    </source>
</evidence>